<dbReference type="PANTHER" id="PTHR43735">
    <property type="entry name" value="APOPTOSIS-INDUCING FACTOR 1"/>
    <property type="match status" value="1"/>
</dbReference>
<name>A0ABR3RLR0_9PLEO</name>
<dbReference type="Proteomes" id="UP001521785">
    <property type="component" value="Unassembled WGS sequence"/>
</dbReference>
<protein>
    <recommendedName>
        <fullName evidence="5">FAD/NAD(P)-binding domain-containing protein</fullName>
    </recommendedName>
</protein>
<dbReference type="PANTHER" id="PTHR43735:SF3">
    <property type="entry name" value="FERROPTOSIS SUPPRESSOR PROTEIN 1"/>
    <property type="match status" value="1"/>
</dbReference>
<evidence type="ECO:0000256" key="1">
    <source>
        <dbReference type="ARBA" id="ARBA00006442"/>
    </source>
</evidence>
<reference evidence="6 7" key="1">
    <citation type="submission" date="2024-02" db="EMBL/GenBank/DDBJ databases">
        <title>De novo assembly and annotation of 12 fungi associated with fruit tree decline syndrome in Ontario, Canada.</title>
        <authorList>
            <person name="Sulman M."/>
            <person name="Ellouze W."/>
            <person name="Ilyukhin E."/>
        </authorList>
    </citation>
    <scope>NUCLEOTIDE SEQUENCE [LARGE SCALE GENOMIC DNA]</scope>
    <source>
        <strain evidence="6 7">M42-189</strain>
    </source>
</reference>
<keyword evidence="7" id="KW-1185">Reference proteome</keyword>
<dbReference type="InterPro" id="IPR023753">
    <property type="entry name" value="FAD/NAD-binding_dom"/>
</dbReference>
<dbReference type="Gene3D" id="3.50.50.100">
    <property type="match status" value="1"/>
</dbReference>
<accession>A0ABR3RLR0</accession>
<feature type="domain" description="FAD/NAD(P)-binding" evidence="5">
    <location>
        <begin position="6"/>
        <end position="320"/>
    </location>
</feature>
<evidence type="ECO:0000256" key="2">
    <source>
        <dbReference type="ARBA" id="ARBA00022630"/>
    </source>
</evidence>
<dbReference type="PRINTS" id="PR00411">
    <property type="entry name" value="PNDRDTASEI"/>
</dbReference>
<dbReference type="InterPro" id="IPR036188">
    <property type="entry name" value="FAD/NAD-bd_sf"/>
</dbReference>
<evidence type="ECO:0000313" key="6">
    <source>
        <dbReference type="EMBL" id="KAL1605364.1"/>
    </source>
</evidence>
<comment type="caution">
    <text evidence="6">The sequence shown here is derived from an EMBL/GenBank/DDBJ whole genome shotgun (WGS) entry which is preliminary data.</text>
</comment>
<dbReference type="Pfam" id="PF07992">
    <property type="entry name" value="Pyr_redox_2"/>
    <property type="match status" value="1"/>
</dbReference>
<evidence type="ECO:0000256" key="4">
    <source>
        <dbReference type="ARBA" id="ARBA00023002"/>
    </source>
</evidence>
<keyword evidence="3" id="KW-0274">FAD</keyword>
<keyword evidence="4" id="KW-0560">Oxidoreductase</keyword>
<dbReference type="EMBL" id="JAKJXO020000005">
    <property type="protein sequence ID" value="KAL1605364.1"/>
    <property type="molecule type" value="Genomic_DNA"/>
</dbReference>
<gene>
    <name evidence="6" type="ORF">SLS60_004912</name>
</gene>
<evidence type="ECO:0000259" key="5">
    <source>
        <dbReference type="Pfam" id="PF07992"/>
    </source>
</evidence>
<sequence length="426" mass="45724">MSTETILVLGGSFAGISSAHFALKHIIPVLPKKDGITYNVTVVNPSKDFYWRIAGPRVAASKELMPYNKLFYPIEPAFAYAKGKFNFVQGKATHVDSAGQTVSVETASGEQKNIPYAALVIATGFSTPSPLFTQTTDRAALEATYEAFHSQLKHAKTVVIGGAGPVAVELAGELAEAVNGKPGFMASAPKNPKVKVTVISAEKKMLPILRESISKQAEKFLKRVGAEVVYNTKVVSATKASDAEDAKMTVQLSDGKTIEADIYIDATGTRPNTNFLPKEWLDNRNRVSCNAKTLRVEAAGPRVYVVGDCGSYTRGGVMDQYDAIPVAMTNLRTDLIAHLSGQTPGPDRHYEANLKEQQLVPIGTSKGVGAANGMALPSVMVWGIKGRDYMIGMLVEGHMNGKTYEKEGKWKPQPVVAAAQMGTSRG</sequence>
<evidence type="ECO:0000256" key="3">
    <source>
        <dbReference type="ARBA" id="ARBA00022827"/>
    </source>
</evidence>
<organism evidence="6 7">
    <name type="scientific">Paraconiothyrium brasiliense</name>
    <dbReference type="NCBI Taxonomy" id="300254"/>
    <lineage>
        <taxon>Eukaryota</taxon>
        <taxon>Fungi</taxon>
        <taxon>Dikarya</taxon>
        <taxon>Ascomycota</taxon>
        <taxon>Pezizomycotina</taxon>
        <taxon>Dothideomycetes</taxon>
        <taxon>Pleosporomycetidae</taxon>
        <taxon>Pleosporales</taxon>
        <taxon>Massarineae</taxon>
        <taxon>Didymosphaeriaceae</taxon>
        <taxon>Paraconiothyrium</taxon>
    </lineage>
</organism>
<proteinExistence type="inferred from homology"/>
<keyword evidence="2" id="KW-0285">Flavoprotein</keyword>
<dbReference type="PRINTS" id="PR00368">
    <property type="entry name" value="FADPNR"/>
</dbReference>
<comment type="similarity">
    <text evidence="1">Belongs to the FAD-dependent oxidoreductase family.</text>
</comment>
<dbReference type="SUPFAM" id="SSF51905">
    <property type="entry name" value="FAD/NAD(P)-binding domain"/>
    <property type="match status" value="1"/>
</dbReference>
<evidence type="ECO:0000313" key="7">
    <source>
        <dbReference type="Proteomes" id="UP001521785"/>
    </source>
</evidence>